<keyword evidence="1" id="KW-0808">Transferase</keyword>
<protein>
    <recommendedName>
        <fullName evidence="3">PIPK domain-containing protein</fullName>
    </recommendedName>
</protein>
<evidence type="ECO:0000256" key="2">
    <source>
        <dbReference type="SAM" id="MobiDB-lite"/>
    </source>
</evidence>
<feature type="region of interest" description="Disordered" evidence="2">
    <location>
        <begin position="1"/>
        <end position="22"/>
    </location>
</feature>
<gene>
    <name evidence="4" type="ORF">DYB36_002883</name>
</gene>
<keyword evidence="1" id="KW-0067">ATP-binding</keyword>
<accession>A0A397BNG3</accession>
<comment type="caution">
    <text evidence="4">The sequence shown here is derived from an EMBL/GenBank/DDBJ whole genome shotgun (WGS) entry which is preliminary data.</text>
</comment>
<dbReference type="AlphaFoldDB" id="A0A397BNG3"/>
<dbReference type="Pfam" id="PF01504">
    <property type="entry name" value="PIP5K"/>
    <property type="match status" value="1"/>
</dbReference>
<dbReference type="GO" id="GO:0005524">
    <property type="term" value="F:ATP binding"/>
    <property type="evidence" value="ECO:0007669"/>
    <property type="project" value="UniProtKB-UniRule"/>
</dbReference>
<name>A0A397BNG3_APHAT</name>
<dbReference type="Proteomes" id="UP000265427">
    <property type="component" value="Unassembled WGS sequence"/>
</dbReference>
<evidence type="ECO:0000259" key="3">
    <source>
        <dbReference type="PROSITE" id="PS51455"/>
    </source>
</evidence>
<feature type="domain" description="PIPK" evidence="3">
    <location>
        <begin position="1"/>
        <end position="162"/>
    </location>
</feature>
<organism evidence="4 5">
    <name type="scientific">Aphanomyces astaci</name>
    <name type="common">Crayfish plague agent</name>
    <dbReference type="NCBI Taxonomy" id="112090"/>
    <lineage>
        <taxon>Eukaryota</taxon>
        <taxon>Sar</taxon>
        <taxon>Stramenopiles</taxon>
        <taxon>Oomycota</taxon>
        <taxon>Saprolegniomycetes</taxon>
        <taxon>Saprolegniales</taxon>
        <taxon>Verrucalvaceae</taxon>
        <taxon>Aphanomyces</taxon>
    </lineage>
</organism>
<dbReference type="Gene3D" id="3.30.810.10">
    <property type="entry name" value="2-Layer Sandwich"/>
    <property type="match status" value="1"/>
</dbReference>
<proteinExistence type="predicted"/>
<dbReference type="InterPro" id="IPR002498">
    <property type="entry name" value="PInositol-4-P-4/5-kinase_core"/>
</dbReference>
<reference evidence="4 5" key="1">
    <citation type="submission" date="2018-08" db="EMBL/GenBank/DDBJ databases">
        <title>Aphanomyces genome sequencing and annotation.</title>
        <authorList>
            <person name="Minardi D."/>
            <person name="Oidtmann B."/>
            <person name="Van Der Giezen M."/>
            <person name="Studholme D.J."/>
        </authorList>
    </citation>
    <scope>NUCLEOTIDE SEQUENCE [LARGE SCALE GENOMIC DNA]</scope>
    <source>
        <strain evidence="4 5">Kv</strain>
    </source>
</reference>
<keyword evidence="1" id="KW-0547">Nucleotide-binding</keyword>
<dbReference type="VEuPathDB" id="FungiDB:H257_00873"/>
<dbReference type="EMBL" id="QUSZ01002211">
    <property type="protein sequence ID" value="RHY23021.1"/>
    <property type="molecule type" value="Genomic_DNA"/>
</dbReference>
<evidence type="ECO:0000256" key="1">
    <source>
        <dbReference type="PROSITE-ProRule" id="PRU00781"/>
    </source>
</evidence>
<dbReference type="SUPFAM" id="SSF56104">
    <property type="entry name" value="SAICAR synthase-like"/>
    <property type="match status" value="1"/>
</dbReference>
<dbReference type="GO" id="GO:0052742">
    <property type="term" value="F:phosphatidylinositol kinase activity"/>
    <property type="evidence" value="ECO:0007669"/>
    <property type="project" value="InterPro"/>
</dbReference>
<sequence>MDLPPNSWNAHLGPPQQRYDLKGNTDRRQAIPTAQVEGKMHAAIMREPIDKLMMDIDFTRIHQCILLADADATTVKLQLKNDIQFLAEHHIMDYSTSRKSVVPVYKQHTAQWPHRFRGTLLMRFERKLTFESQGGGGAVALSHRPSGYPQFYPEVCLRWMNS</sequence>
<keyword evidence="1" id="KW-0418">Kinase</keyword>
<dbReference type="InterPro" id="IPR027483">
    <property type="entry name" value="PInositol-4-P-4/5-kinase_C_sf"/>
</dbReference>
<evidence type="ECO:0000313" key="5">
    <source>
        <dbReference type="Proteomes" id="UP000265427"/>
    </source>
</evidence>
<evidence type="ECO:0000313" key="4">
    <source>
        <dbReference type="EMBL" id="RHY23021.1"/>
    </source>
</evidence>
<dbReference type="PROSITE" id="PS51455">
    <property type="entry name" value="PIPK"/>
    <property type="match status" value="1"/>
</dbReference>
<dbReference type="GO" id="GO:0046488">
    <property type="term" value="P:phosphatidylinositol metabolic process"/>
    <property type="evidence" value="ECO:0007669"/>
    <property type="project" value="UniProtKB-UniRule"/>
</dbReference>